<evidence type="ECO:0000313" key="4">
    <source>
        <dbReference type="EMBL" id="QGJ90819.1"/>
    </source>
</evidence>
<dbReference type="SUPFAM" id="SSF55846">
    <property type="entry name" value="N-acetylmuramoyl-L-alanine amidase-like"/>
    <property type="match status" value="1"/>
</dbReference>
<gene>
    <name evidence="4" type="primary">30</name>
    <name evidence="4" type="ORF">SEA_DONKEYKONG_30</name>
</gene>
<reference evidence="4 5" key="1">
    <citation type="submission" date="2019-10" db="EMBL/GenBank/DDBJ databases">
        <authorList>
            <person name="Bowling-Charles T.M."/>
            <person name="Brooks R.H."/>
            <person name="Dang K.T."/>
            <person name="Darby A.T."/>
            <person name="Goings P.A."/>
            <person name="Johnson M.N."/>
            <person name="Knowles K.A."/>
            <person name="Mason M.A."/>
            <person name="Nguyen A."/>
            <person name="Tabassum A."/>
            <person name="Tran T."/>
            <person name="Webb C.J."/>
            <person name="Ross J.F."/>
            <person name="Zack K.M."/>
            <person name="Garlena R.A."/>
            <person name="Russell D.A."/>
            <person name="Pope W.H."/>
            <person name="Jacobs-Sera D."/>
            <person name="Hatfull G.F."/>
        </authorList>
    </citation>
    <scope>NUCLEOTIDE SEQUENCE [LARGE SCALE GENOMIC DNA]</scope>
</reference>
<dbReference type="GO" id="GO:0001897">
    <property type="term" value="P:symbiont-mediated cytolysis of host cell"/>
    <property type="evidence" value="ECO:0007669"/>
    <property type="project" value="UniProtKB-ARBA"/>
</dbReference>
<dbReference type="RefSeq" id="YP_009956059.1">
    <property type="nucleotide sequence ID" value="NC_051648.1"/>
</dbReference>
<dbReference type="Gene3D" id="3.40.80.10">
    <property type="entry name" value="Peptidoglycan recognition protein-like"/>
    <property type="match status" value="1"/>
</dbReference>
<evidence type="ECO:0000256" key="1">
    <source>
        <dbReference type="ARBA" id="ARBA00022529"/>
    </source>
</evidence>
<accession>A0A649VFB9</accession>
<dbReference type="InterPro" id="IPR002502">
    <property type="entry name" value="Amidase_domain"/>
</dbReference>
<dbReference type="Pfam" id="PF01510">
    <property type="entry name" value="Amidase_2"/>
    <property type="match status" value="1"/>
</dbReference>
<organism evidence="4 5">
    <name type="scientific">Mycobacterium phage Donkeykong</name>
    <dbReference type="NCBI Taxonomy" id="2656572"/>
    <lineage>
        <taxon>Viruses</taxon>
        <taxon>Duplodnaviria</taxon>
        <taxon>Heunggongvirae</taxon>
        <taxon>Uroviricota</taxon>
        <taxon>Caudoviricetes</taxon>
        <taxon>Gracegardnervirinae</taxon>
        <taxon>Cheoctovirus</taxon>
        <taxon>Cheoctovirus donkeykong</taxon>
    </lineage>
</organism>
<evidence type="ECO:0000313" key="5">
    <source>
        <dbReference type="Proteomes" id="UP000425586"/>
    </source>
</evidence>
<proteinExistence type="predicted"/>
<dbReference type="EMBL" id="MN586001">
    <property type="protein sequence ID" value="QGJ90819.1"/>
    <property type="molecule type" value="Genomic_DNA"/>
</dbReference>
<keyword evidence="5" id="KW-1185">Reference proteome</keyword>
<dbReference type="GeneID" id="60327567"/>
<keyword evidence="1" id="KW-0929">Antimicrobial</keyword>
<dbReference type="Proteomes" id="UP000425586">
    <property type="component" value="Segment"/>
</dbReference>
<dbReference type="GO" id="GO:0009253">
    <property type="term" value="P:peptidoglycan catabolic process"/>
    <property type="evidence" value="ECO:0007669"/>
    <property type="project" value="InterPro"/>
</dbReference>
<name>A0A649VFB9_9CAUD</name>
<sequence>MTTKDQVAQLTIAEAKTRGYTRSECLAVMSTFYQESGWNDTIWDPTHTTYGIAQQDGSYPHRFDGAAAQIKGFFDKLDVWRAKPGASTDIWLNICWMQQAPNWPSADYWYANGRRAYLTEIKSRIATVTPYLDKYWPADGGTAVPDEPRPDFNEFSIWSNNNSARSGKPTMFLIHTQEGGGGDAAAENLAKWFQNGNGVSYHYTISQASDGGVTVVDCVDTDRAAWSVGNANSISINLCFAGSRASWMRDQWMKQSNAIDVAAYLAVQDAKKYGFTPLVVPPPYMNGRPGISDHRWVTDVFKWGTHTDVGDWFPWDYFTERVNHWANGGKTEPEPPKVKRFPDDWTDREILVEILRQLRGYNLTGWPQLGGKTLVDAVADLRTDIIDLQGAIEHGEITLGGAQ</sequence>
<evidence type="ECO:0000256" key="2">
    <source>
        <dbReference type="ARBA" id="ARBA00022638"/>
    </source>
</evidence>
<keyword evidence="2" id="KW-0081">Bacteriolytic enzyme</keyword>
<dbReference type="KEGG" id="vg:60327567"/>
<evidence type="ECO:0000259" key="3">
    <source>
        <dbReference type="SMART" id="SM00644"/>
    </source>
</evidence>
<dbReference type="SMART" id="SM00644">
    <property type="entry name" value="Ami_2"/>
    <property type="match status" value="1"/>
</dbReference>
<protein>
    <submittedName>
        <fullName evidence="4">Lysin A</fullName>
    </submittedName>
</protein>
<dbReference type="GO" id="GO:0042742">
    <property type="term" value="P:defense response to bacterium"/>
    <property type="evidence" value="ECO:0007669"/>
    <property type="project" value="UniProtKB-KW"/>
</dbReference>
<dbReference type="GO" id="GO:0008745">
    <property type="term" value="F:N-acetylmuramoyl-L-alanine amidase activity"/>
    <property type="evidence" value="ECO:0007669"/>
    <property type="project" value="InterPro"/>
</dbReference>
<dbReference type="CDD" id="cd06583">
    <property type="entry name" value="PGRP"/>
    <property type="match status" value="1"/>
</dbReference>
<dbReference type="InterPro" id="IPR036505">
    <property type="entry name" value="Amidase/PGRP_sf"/>
</dbReference>
<feature type="domain" description="N-acetylmuramoyl-L-alanine amidase" evidence="3">
    <location>
        <begin position="158"/>
        <end position="310"/>
    </location>
</feature>